<dbReference type="PANTHER" id="PTHR10514">
    <property type="entry name" value="ANGIOTENSIN-CONVERTING ENZYME"/>
    <property type="match status" value="1"/>
</dbReference>
<reference evidence="9 10" key="1">
    <citation type="submission" date="2018-11" db="EMBL/GenBank/DDBJ databases">
        <authorList>
            <consortium name="Pathogen Informatics"/>
        </authorList>
    </citation>
    <scope>NUCLEOTIDE SEQUENCE [LARGE SCALE GENOMIC DNA]</scope>
</reference>
<dbReference type="GO" id="GO:0006508">
    <property type="term" value="P:proteolysis"/>
    <property type="evidence" value="ECO:0007669"/>
    <property type="project" value="UniProtKB-KW"/>
</dbReference>
<evidence type="ECO:0000256" key="5">
    <source>
        <dbReference type="PIRSR" id="PIRSR601548-2"/>
    </source>
</evidence>
<proteinExistence type="inferred from homology"/>
<keyword evidence="7" id="KW-0378">Hydrolase</keyword>
<keyword evidence="7" id="KW-0862">Zinc</keyword>
<keyword evidence="7" id="KW-0482">Metalloprotease</keyword>
<name>A0A3P6RWF3_CYLGO</name>
<keyword evidence="4 7" id="KW-0325">Glycoprotein</keyword>
<evidence type="ECO:0000256" key="3">
    <source>
        <dbReference type="ARBA" id="ARBA00023157"/>
    </source>
</evidence>
<dbReference type="PRINTS" id="PR00791">
    <property type="entry name" value="PEPDIPTASEA"/>
</dbReference>
<evidence type="ECO:0000256" key="8">
    <source>
        <dbReference type="SAM" id="MobiDB-lite"/>
    </source>
</evidence>
<keyword evidence="10" id="KW-1185">Reference proteome</keyword>
<dbReference type="EC" id="3.4.-.-" evidence="7"/>
<feature type="non-terminal residue" evidence="9">
    <location>
        <position position="1"/>
    </location>
</feature>
<comment type="similarity">
    <text evidence="1 6 7">Belongs to the peptidase M2 family.</text>
</comment>
<keyword evidence="7" id="KW-0645">Protease</keyword>
<evidence type="ECO:0000256" key="1">
    <source>
        <dbReference type="ARBA" id="ARBA00008139"/>
    </source>
</evidence>
<gene>
    <name evidence="9" type="ORF">CGOC_LOCUS735</name>
</gene>
<dbReference type="GO" id="GO:0004180">
    <property type="term" value="F:carboxypeptidase activity"/>
    <property type="evidence" value="ECO:0007669"/>
    <property type="project" value="UniProtKB-KW"/>
</dbReference>
<dbReference type="OrthoDB" id="10029630at2759"/>
<evidence type="ECO:0000313" key="10">
    <source>
        <dbReference type="Proteomes" id="UP000271889"/>
    </source>
</evidence>
<dbReference type="GO" id="GO:0016020">
    <property type="term" value="C:membrane"/>
    <property type="evidence" value="ECO:0007669"/>
    <property type="project" value="InterPro"/>
</dbReference>
<comment type="caution">
    <text evidence="6">Lacks conserved residue(s) required for the propagation of feature annotation.</text>
</comment>
<comment type="cofactor">
    <cofactor evidence="7">
        <name>Zn(2+)</name>
        <dbReference type="ChEBI" id="CHEBI:29105"/>
    </cofactor>
    <text evidence="7">Binds 1 zinc ion per subunit.</text>
</comment>
<dbReference type="EMBL" id="UYRV01001126">
    <property type="protein sequence ID" value="VDK46288.1"/>
    <property type="molecule type" value="Genomic_DNA"/>
</dbReference>
<keyword evidence="7" id="KW-0121">Carboxypeptidase</keyword>
<evidence type="ECO:0000256" key="2">
    <source>
        <dbReference type="ARBA" id="ARBA00022729"/>
    </source>
</evidence>
<dbReference type="PROSITE" id="PS52011">
    <property type="entry name" value="PEPTIDASE_M2"/>
    <property type="match status" value="1"/>
</dbReference>
<protein>
    <recommendedName>
        <fullName evidence="7">Angiotensin-converting enzyme</fullName>
        <ecNumber evidence="7">3.4.-.-</ecNumber>
    </recommendedName>
</protein>
<keyword evidence="3" id="KW-1015">Disulfide bond</keyword>
<evidence type="ECO:0000256" key="7">
    <source>
        <dbReference type="RuleBase" id="RU361144"/>
    </source>
</evidence>
<dbReference type="Pfam" id="PF01401">
    <property type="entry name" value="Peptidase_M2"/>
    <property type="match status" value="1"/>
</dbReference>
<evidence type="ECO:0000313" key="9">
    <source>
        <dbReference type="EMBL" id="VDK46288.1"/>
    </source>
</evidence>
<dbReference type="SUPFAM" id="SSF55486">
    <property type="entry name" value="Metalloproteases ('zincins'), catalytic domain"/>
    <property type="match status" value="1"/>
</dbReference>
<keyword evidence="2" id="KW-0732">Signal</keyword>
<organism evidence="9 10">
    <name type="scientific">Cylicostephanus goldi</name>
    <name type="common">Nematode worm</name>
    <dbReference type="NCBI Taxonomy" id="71465"/>
    <lineage>
        <taxon>Eukaryota</taxon>
        <taxon>Metazoa</taxon>
        <taxon>Ecdysozoa</taxon>
        <taxon>Nematoda</taxon>
        <taxon>Chromadorea</taxon>
        <taxon>Rhabditida</taxon>
        <taxon>Rhabditina</taxon>
        <taxon>Rhabditomorpha</taxon>
        <taxon>Strongyloidea</taxon>
        <taxon>Strongylidae</taxon>
        <taxon>Cylicostephanus</taxon>
    </lineage>
</organism>
<dbReference type="Proteomes" id="UP000271889">
    <property type="component" value="Unassembled WGS sequence"/>
</dbReference>
<feature type="binding site" evidence="5">
    <location>
        <position position="78"/>
    </location>
    <ligand>
        <name>chloride</name>
        <dbReference type="ChEBI" id="CHEBI:17996"/>
        <label>1</label>
    </ligand>
</feature>
<dbReference type="GO" id="GO:0046872">
    <property type="term" value="F:metal ion binding"/>
    <property type="evidence" value="ECO:0007669"/>
    <property type="project" value="UniProtKB-KW"/>
</dbReference>
<evidence type="ECO:0000256" key="6">
    <source>
        <dbReference type="PROSITE-ProRule" id="PRU01355"/>
    </source>
</evidence>
<dbReference type="GO" id="GO:0008237">
    <property type="term" value="F:metallopeptidase activity"/>
    <property type="evidence" value="ECO:0007669"/>
    <property type="project" value="UniProtKB-KW"/>
</dbReference>
<evidence type="ECO:0000256" key="4">
    <source>
        <dbReference type="ARBA" id="ARBA00023180"/>
    </source>
</evidence>
<dbReference type="GO" id="GO:0008241">
    <property type="term" value="F:peptidyl-dipeptidase activity"/>
    <property type="evidence" value="ECO:0007669"/>
    <property type="project" value="InterPro"/>
</dbReference>
<dbReference type="InterPro" id="IPR001548">
    <property type="entry name" value="Peptidase_M2"/>
</dbReference>
<accession>A0A3P6RWF3</accession>
<feature type="region of interest" description="Disordered" evidence="8">
    <location>
        <begin position="267"/>
        <end position="289"/>
    </location>
</feature>
<dbReference type="PANTHER" id="PTHR10514:SF27">
    <property type="entry name" value="ANGIOTENSIN-CONVERTING ENZYME"/>
    <property type="match status" value="1"/>
</dbReference>
<keyword evidence="7" id="KW-0479">Metal-binding</keyword>
<sequence>KTYREALENFAKIPFDIVADKWRYEQFESTISPGKLNDRWWELRTKYEGLRAPQPYNSSNLDALMHSAIYQVHSPATRGLVSYVAQFQILKAMCPAETALSEGCILSEDTTEKLRAAMTMGSSVTWLKALELITGKAELDAKPLLEYFEPLANWLRNTNEVDQTFLGWDGDGALFTAEEIPKPRSGMDGGSGILSEDRVAFPGGLCANGQECLLDSHCNGTICVCNDGLYTLELGSTVNCVPGNPADSGFGDGQGGLVIGLFSSETTIHPEPEPTTTTMGTTTSPKTSGSSLSSTLIPITLAILYLLH</sequence>
<dbReference type="AlphaFoldDB" id="A0A3P6RWF3"/>